<keyword evidence="12" id="KW-1185">Reference proteome</keyword>
<dbReference type="SUPFAM" id="SSF82829">
    <property type="entry name" value="MesJ substrate recognition domain-like"/>
    <property type="match status" value="1"/>
</dbReference>
<dbReference type="GO" id="GO:0006400">
    <property type="term" value="P:tRNA modification"/>
    <property type="evidence" value="ECO:0007669"/>
    <property type="project" value="UniProtKB-UniRule"/>
</dbReference>
<dbReference type="Proteomes" id="UP000009175">
    <property type="component" value="Chromosome"/>
</dbReference>
<name>A1S4Q6_SHEAM</name>
<feature type="region of interest" description="Disordered" evidence="9">
    <location>
        <begin position="338"/>
        <end position="363"/>
    </location>
</feature>
<dbReference type="EMBL" id="CP000507">
    <property type="protein sequence ID" value="ABL99362.1"/>
    <property type="molecule type" value="Genomic_DNA"/>
</dbReference>
<evidence type="ECO:0000256" key="2">
    <source>
        <dbReference type="ARBA" id="ARBA00022490"/>
    </source>
</evidence>
<evidence type="ECO:0000256" key="1">
    <source>
        <dbReference type="ARBA" id="ARBA00004496"/>
    </source>
</evidence>
<dbReference type="GO" id="GO:0005524">
    <property type="term" value="F:ATP binding"/>
    <property type="evidence" value="ECO:0007669"/>
    <property type="project" value="UniProtKB-UniRule"/>
</dbReference>
<comment type="domain">
    <text evidence="8">The N-terminal region contains the highly conserved SGGXDS motif, predicted to be a P-loop motif involved in ATP binding.</text>
</comment>
<dbReference type="OrthoDB" id="9807403at2"/>
<proteinExistence type="inferred from homology"/>
<dbReference type="KEGG" id="saz:Sama_1155"/>
<feature type="domain" description="Lysidine-tRNA(Ile) synthetase C-terminal" evidence="10">
    <location>
        <begin position="416"/>
        <end position="489"/>
    </location>
</feature>
<dbReference type="SUPFAM" id="SSF56037">
    <property type="entry name" value="PheT/TilS domain"/>
    <property type="match status" value="1"/>
</dbReference>
<keyword evidence="2 8" id="KW-0963">Cytoplasm</keyword>
<dbReference type="Pfam" id="PF01171">
    <property type="entry name" value="ATP_bind_3"/>
    <property type="match status" value="1"/>
</dbReference>
<evidence type="ECO:0000256" key="4">
    <source>
        <dbReference type="ARBA" id="ARBA00022694"/>
    </source>
</evidence>
<dbReference type="CDD" id="cd01992">
    <property type="entry name" value="TilS_N"/>
    <property type="match status" value="1"/>
</dbReference>
<dbReference type="Gene3D" id="3.40.50.620">
    <property type="entry name" value="HUPs"/>
    <property type="match status" value="1"/>
</dbReference>
<gene>
    <name evidence="8" type="primary">tilS</name>
    <name evidence="11" type="ordered locus">Sama_1155</name>
</gene>
<evidence type="ECO:0000256" key="8">
    <source>
        <dbReference type="HAMAP-Rule" id="MF_01161"/>
    </source>
</evidence>
<evidence type="ECO:0000256" key="9">
    <source>
        <dbReference type="SAM" id="MobiDB-lite"/>
    </source>
</evidence>
<dbReference type="Pfam" id="PF11734">
    <property type="entry name" value="TilS_C"/>
    <property type="match status" value="1"/>
</dbReference>
<dbReference type="NCBIfam" id="TIGR02432">
    <property type="entry name" value="lysidine_TilS_N"/>
    <property type="match status" value="1"/>
</dbReference>
<evidence type="ECO:0000256" key="7">
    <source>
        <dbReference type="ARBA" id="ARBA00048539"/>
    </source>
</evidence>
<dbReference type="GO" id="GO:0005737">
    <property type="term" value="C:cytoplasm"/>
    <property type="evidence" value="ECO:0007669"/>
    <property type="project" value="UniProtKB-SubCell"/>
</dbReference>
<dbReference type="STRING" id="326297.Sama_1155"/>
<comment type="similarity">
    <text evidence="8">Belongs to the tRNA(Ile)-lysidine synthase family.</text>
</comment>
<dbReference type="Pfam" id="PF09179">
    <property type="entry name" value="TilS"/>
    <property type="match status" value="1"/>
</dbReference>
<sequence length="497" mass="54272">MQTSPAAVATLDSLVLLIEAALAGLTPSKLVLGYSGGLDSELMACALSHYAKKHPGTQCLLVHVHHGLSPNADTWARHCEHRAARYELEFVLEKVRVKQGARLSLEAEARSARYAALMAHLAEGDVLLTAHHQDDQLETVLLALARGLGPKGLAAMGQQQSLDDGAFQVRPFLGLSREYLEDAASALDLSHIEDESNQDTRFDRNFLRAEIIPRLKSRWGAIGATASRSAELCAQTQMLLDDEVSERLTPLISRCPLSHAFRLALGPVAASSRAWQAQLVRGFLEVAGLPPPSKIQLDEALSQLFAAKADAAVSLRFGRTRLRRYQGWLYAETESDNASHSLSGSTKTSATKTSATQTSATQTPFRQTPVTQQMLAEGIATPLGKLQLLPTDAENEGQDAHYWQARVPLGALIGDLTLVYGLPGSTKAWPVGRGKQRELKKLWQEFDVPPWLRISIPMLCCDEALVAAAGVWVEKTALEKSSQQESEDWLTIRLLRI</sequence>
<evidence type="ECO:0000256" key="3">
    <source>
        <dbReference type="ARBA" id="ARBA00022598"/>
    </source>
</evidence>
<keyword evidence="4 8" id="KW-0819">tRNA processing</keyword>
<dbReference type="InterPro" id="IPR011063">
    <property type="entry name" value="TilS/TtcA_N"/>
</dbReference>
<accession>A1S4Q6</accession>
<comment type="function">
    <text evidence="8">Ligates lysine onto the cytidine present at position 34 of the AUA codon-specific tRNA(Ile) that contains the anticodon CAU, in an ATP-dependent manner. Cytidine is converted to lysidine, thus changing the amino acid specificity of the tRNA from methionine to isoleucine.</text>
</comment>
<evidence type="ECO:0000313" key="11">
    <source>
        <dbReference type="EMBL" id="ABL99362.1"/>
    </source>
</evidence>
<dbReference type="GO" id="GO:0032267">
    <property type="term" value="F:tRNA(Ile)-lysidine synthase activity"/>
    <property type="evidence" value="ECO:0007669"/>
    <property type="project" value="UniProtKB-EC"/>
</dbReference>
<dbReference type="NCBIfam" id="TIGR02433">
    <property type="entry name" value="lysidine_TilS_C"/>
    <property type="match status" value="1"/>
</dbReference>
<dbReference type="Gene3D" id="1.20.59.20">
    <property type="match status" value="1"/>
</dbReference>
<dbReference type="InterPro" id="IPR012094">
    <property type="entry name" value="tRNA_Ile_lys_synt"/>
</dbReference>
<dbReference type="SUPFAM" id="SSF52402">
    <property type="entry name" value="Adenine nucleotide alpha hydrolases-like"/>
    <property type="match status" value="1"/>
</dbReference>
<keyword evidence="6 8" id="KW-0067">ATP-binding</keyword>
<dbReference type="HOGENOM" id="CLU_018869_2_0_6"/>
<dbReference type="PANTHER" id="PTHR43033">
    <property type="entry name" value="TRNA(ILE)-LYSIDINE SYNTHASE-RELATED"/>
    <property type="match status" value="1"/>
</dbReference>
<dbReference type="HAMAP" id="MF_01161">
    <property type="entry name" value="tRNA_Ile_lys_synt"/>
    <property type="match status" value="1"/>
</dbReference>
<dbReference type="InterPro" id="IPR012795">
    <property type="entry name" value="tRNA_Ile_lys_synt_N"/>
</dbReference>
<reference evidence="11 12" key="1">
    <citation type="submission" date="2006-12" db="EMBL/GenBank/DDBJ databases">
        <title>Complete sequence of Shewanella amazonensis SB2B.</title>
        <authorList>
            <consortium name="US DOE Joint Genome Institute"/>
            <person name="Copeland A."/>
            <person name="Lucas S."/>
            <person name="Lapidus A."/>
            <person name="Barry K."/>
            <person name="Detter J.C."/>
            <person name="Glavina del Rio T."/>
            <person name="Hammon N."/>
            <person name="Israni S."/>
            <person name="Dalin E."/>
            <person name="Tice H."/>
            <person name="Pitluck S."/>
            <person name="Munk A.C."/>
            <person name="Brettin T."/>
            <person name="Bruce D."/>
            <person name="Han C."/>
            <person name="Tapia R."/>
            <person name="Gilna P."/>
            <person name="Schmutz J."/>
            <person name="Larimer F."/>
            <person name="Land M."/>
            <person name="Hauser L."/>
            <person name="Kyrpides N."/>
            <person name="Mikhailova N."/>
            <person name="Fredrickson J."/>
            <person name="Richardson P."/>
        </authorList>
    </citation>
    <scope>NUCLEOTIDE SEQUENCE [LARGE SCALE GENOMIC DNA]</scope>
    <source>
        <strain evidence="12">ATCC BAA-1098 / SB2B</strain>
    </source>
</reference>
<evidence type="ECO:0000259" key="10">
    <source>
        <dbReference type="SMART" id="SM00977"/>
    </source>
</evidence>
<evidence type="ECO:0000256" key="5">
    <source>
        <dbReference type="ARBA" id="ARBA00022741"/>
    </source>
</evidence>
<dbReference type="PANTHER" id="PTHR43033:SF1">
    <property type="entry name" value="TRNA(ILE)-LYSIDINE SYNTHASE-RELATED"/>
    <property type="match status" value="1"/>
</dbReference>
<dbReference type="EC" id="6.3.4.19" evidence="8"/>
<evidence type="ECO:0000256" key="6">
    <source>
        <dbReference type="ARBA" id="ARBA00022840"/>
    </source>
</evidence>
<dbReference type="eggNOG" id="COG0037">
    <property type="taxonomic scope" value="Bacteria"/>
</dbReference>
<evidence type="ECO:0000313" key="12">
    <source>
        <dbReference type="Proteomes" id="UP000009175"/>
    </source>
</evidence>
<dbReference type="SMART" id="SM00977">
    <property type="entry name" value="TilS_C"/>
    <property type="match status" value="1"/>
</dbReference>
<feature type="binding site" evidence="8">
    <location>
        <begin position="35"/>
        <end position="40"/>
    </location>
    <ligand>
        <name>ATP</name>
        <dbReference type="ChEBI" id="CHEBI:30616"/>
    </ligand>
</feature>
<feature type="compositionally biased region" description="Low complexity" evidence="9">
    <location>
        <begin position="345"/>
        <end position="363"/>
    </location>
</feature>
<keyword evidence="3 8" id="KW-0436">Ligase</keyword>
<dbReference type="RefSeq" id="WP_011759271.1">
    <property type="nucleotide sequence ID" value="NC_008700.1"/>
</dbReference>
<protein>
    <recommendedName>
        <fullName evidence="8">tRNA(Ile)-lysidine synthase</fullName>
        <ecNumber evidence="8">6.3.4.19</ecNumber>
    </recommendedName>
    <alternativeName>
        <fullName evidence="8">tRNA(Ile)-2-lysyl-cytidine synthase</fullName>
    </alternativeName>
    <alternativeName>
        <fullName evidence="8">tRNA(Ile)-lysidine synthetase</fullName>
    </alternativeName>
</protein>
<comment type="catalytic activity">
    <reaction evidence="7 8">
        <text>cytidine(34) in tRNA(Ile2) + L-lysine + ATP = lysidine(34) in tRNA(Ile2) + AMP + diphosphate + H(+)</text>
        <dbReference type="Rhea" id="RHEA:43744"/>
        <dbReference type="Rhea" id="RHEA-COMP:10625"/>
        <dbReference type="Rhea" id="RHEA-COMP:10670"/>
        <dbReference type="ChEBI" id="CHEBI:15378"/>
        <dbReference type="ChEBI" id="CHEBI:30616"/>
        <dbReference type="ChEBI" id="CHEBI:32551"/>
        <dbReference type="ChEBI" id="CHEBI:33019"/>
        <dbReference type="ChEBI" id="CHEBI:82748"/>
        <dbReference type="ChEBI" id="CHEBI:83665"/>
        <dbReference type="ChEBI" id="CHEBI:456215"/>
        <dbReference type="EC" id="6.3.4.19"/>
    </reaction>
</comment>
<organism evidence="11 12">
    <name type="scientific">Shewanella amazonensis (strain ATCC BAA-1098 / SB2B)</name>
    <dbReference type="NCBI Taxonomy" id="326297"/>
    <lineage>
        <taxon>Bacteria</taxon>
        <taxon>Pseudomonadati</taxon>
        <taxon>Pseudomonadota</taxon>
        <taxon>Gammaproteobacteria</taxon>
        <taxon>Alteromonadales</taxon>
        <taxon>Shewanellaceae</taxon>
        <taxon>Shewanella</taxon>
    </lineage>
</organism>
<dbReference type="InterPro" id="IPR015262">
    <property type="entry name" value="tRNA_Ile_lys_synt_subst-bd"/>
</dbReference>
<dbReference type="AlphaFoldDB" id="A1S4Q6"/>
<keyword evidence="5 8" id="KW-0547">Nucleotide-binding</keyword>
<dbReference type="InterPro" id="IPR014729">
    <property type="entry name" value="Rossmann-like_a/b/a_fold"/>
</dbReference>
<comment type="subcellular location">
    <subcellularLocation>
        <location evidence="1 8">Cytoplasm</location>
    </subcellularLocation>
</comment>
<dbReference type="InterPro" id="IPR012796">
    <property type="entry name" value="Lysidine-tRNA-synth_C"/>
</dbReference>